<dbReference type="EMBL" id="CATQJL010000316">
    <property type="protein sequence ID" value="CAJ0604759.1"/>
    <property type="molecule type" value="Genomic_DNA"/>
</dbReference>
<name>A0AA36M9R5_CYLNA</name>
<gene>
    <name evidence="1" type="ORF">CYNAS_LOCUS16742</name>
</gene>
<sequence>MEDDAGDYIKSIIRNPLAHENKRTKSPDVIYLTMDVINKDYWEKSYEAVILTLLKYWSSQLDQRMLLSRVDPRRPSNRNDTCAVLARNNFGCAYERIQRVHNGYIVGCAFGFVHRRCLSERPGWEHGIQEGFKEQCNYHEKRPTRERYYPYELVR</sequence>
<dbReference type="AlphaFoldDB" id="A0AA36M9R5"/>
<protein>
    <submittedName>
        <fullName evidence="1">Uncharacterized protein</fullName>
    </submittedName>
</protein>
<dbReference type="Proteomes" id="UP001176961">
    <property type="component" value="Unassembled WGS sequence"/>
</dbReference>
<reference evidence="1" key="1">
    <citation type="submission" date="2023-07" db="EMBL/GenBank/DDBJ databases">
        <authorList>
            <consortium name="CYATHOMIX"/>
        </authorList>
    </citation>
    <scope>NUCLEOTIDE SEQUENCE</scope>
    <source>
        <strain evidence="1">N/A</strain>
    </source>
</reference>
<keyword evidence="2" id="KW-1185">Reference proteome</keyword>
<evidence type="ECO:0000313" key="2">
    <source>
        <dbReference type="Proteomes" id="UP001176961"/>
    </source>
</evidence>
<accession>A0AA36M9R5</accession>
<proteinExistence type="predicted"/>
<comment type="caution">
    <text evidence="1">The sequence shown here is derived from an EMBL/GenBank/DDBJ whole genome shotgun (WGS) entry which is preliminary data.</text>
</comment>
<organism evidence="1 2">
    <name type="scientific">Cylicocyclus nassatus</name>
    <name type="common">Nematode worm</name>
    <dbReference type="NCBI Taxonomy" id="53992"/>
    <lineage>
        <taxon>Eukaryota</taxon>
        <taxon>Metazoa</taxon>
        <taxon>Ecdysozoa</taxon>
        <taxon>Nematoda</taxon>
        <taxon>Chromadorea</taxon>
        <taxon>Rhabditida</taxon>
        <taxon>Rhabditina</taxon>
        <taxon>Rhabditomorpha</taxon>
        <taxon>Strongyloidea</taxon>
        <taxon>Strongylidae</taxon>
        <taxon>Cylicocyclus</taxon>
    </lineage>
</organism>
<evidence type="ECO:0000313" key="1">
    <source>
        <dbReference type="EMBL" id="CAJ0604759.1"/>
    </source>
</evidence>